<evidence type="ECO:0000259" key="1">
    <source>
        <dbReference type="Pfam" id="PF00534"/>
    </source>
</evidence>
<dbReference type="CDD" id="cd03801">
    <property type="entry name" value="GT4_PimA-like"/>
    <property type="match status" value="1"/>
</dbReference>
<evidence type="ECO:0000313" key="3">
    <source>
        <dbReference type="Proteomes" id="UP000231407"/>
    </source>
</evidence>
<comment type="caution">
    <text evidence="2">The sequence shown here is derived from an EMBL/GenBank/DDBJ whole genome shotgun (WGS) entry which is preliminary data.</text>
</comment>
<dbReference type="SUPFAM" id="SSF53756">
    <property type="entry name" value="UDP-Glycosyltransferase/glycogen phosphorylase"/>
    <property type="match status" value="1"/>
</dbReference>
<dbReference type="Proteomes" id="UP000231407">
    <property type="component" value="Unassembled WGS sequence"/>
</dbReference>
<proteinExistence type="predicted"/>
<dbReference type="PANTHER" id="PTHR12526">
    <property type="entry name" value="GLYCOSYLTRANSFERASE"/>
    <property type="match status" value="1"/>
</dbReference>
<reference evidence="3" key="1">
    <citation type="submission" date="2017-09" db="EMBL/GenBank/DDBJ databases">
        <title>Depth-based differentiation of microbial function through sediment-hosted aquifers and enrichment of novel symbionts in the deep terrestrial subsurface.</title>
        <authorList>
            <person name="Probst A.J."/>
            <person name="Ladd B."/>
            <person name="Jarett J.K."/>
            <person name="Geller-Mcgrath D.E."/>
            <person name="Sieber C.M.K."/>
            <person name="Emerson J.B."/>
            <person name="Anantharaman K."/>
            <person name="Thomas B.C."/>
            <person name="Malmstrom R."/>
            <person name="Stieglmeier M."/>
            <person name="Klingl A."/>
            <person name="Woyke T."/>
            <person name="Ryan C.M."/>
            <person name="Banfield J.F."/>
        </authorList>
    </citation>
    <scope>NUCLEOTIDE SEQUENCE [LARGE SCALE GENOMIC DNA]</scope>
</reference>
<dbReference type="Pfam" id="PF00534">
    <property type="entry name" value="Glycos_transf_1"/>
    <property type="match status" value="1"/>
</dbReference>
<name>A0A2M7ASS9_9BACT</name>
<gene>
    <name evidence="2" type="ORF">COS78_01080</name>
</gene>
<organism evidence="2 3">
    <name type="scientific">Candidatus Shapirobacteria bacterium CG06_land_8_20_14_3_00_40_12</name>
    <dbReference type="NCBI Taxonomy" id="1974881"/>
    <lineage>
        <taxon>Bacteria</taxon>
        <taxon>Candidatus Shapironibacteriota</taxon>
    </lineage>
</organism>
<dbReference type="InterPro" id="IPR001296">
    <property type="entry name" value="Glyco_trans_1"/>
</dbReference>
<dbReference type="Gene3D" id="3.40.50.2000">
    <property type="entry name" value="Glycogen Phosphorylase B"/>
    <property type="match status" value="1"/>
</dbReference>
<dbReference type="EMBL" id="PEWA01000014">
    <property type="protein sequence ID" value="PIU73667.1"/>
    <property type="molecule type" value="Genomic_DNA"/>
</dbReference>
<accession>A0A2M7ASS9</accession>
<protein>
    <recommendedName>
        <fullName evidence="1">Glycosyl transferase family 1 domain-containing protein</fullName>
    </recommendedName>
</protein>
<feature type="domain" description="Glycosyl transferase family 1" evidence="1">
    <location>
        <begin position="171"/>
        <end position="345"/>
    </location>
</feature>
<dbReference type="GO" id="GO:0016757">
    <property type="term" value="F:glycosyltransferase activity"/>
    <property type="evidence" value="ECO:0007669"/>
    <property type="project" value="InterPro"/>
</dbReference>
<evidence type="ECO:0000313" key="2">
    <source>
        <dbReference type="EMBL" id="PIU73667.1"/>
    </source>
</evidence>
<dbReference type="AlphaFoldDB" id="A0A2M7ASS9"/>
<sequence>MYNQFNFKMKILLVVQDWISFYNQAETLALGLKQIGEDYKIVLISEVEKSGEVYKKYQPDVVVGVGSWHKYREFVEQPKSLGVKVLPWIVSDDIVENFIDGYNQLAVIATTSNYCQSVFVRDGIEPEKLKVLSAAVDSDFWQPITPAQEKDFLKMLSVESSFRIQEKYDLIKAKKEGVPIILTMGGDVTSKGAQEVLKALAKLNRDLKWFYLLKAWPQEHTFKRGQEEFQLIKNLGLEDRVRYMVTDFSQEFVRNLINICDIYVAPSRGEGFGLPLVQAELCGKPVVSVKALSIIDVVDDGKTAFLAGPVTEEGLLKANVDDLTKYLDKLIRDKDLREKMGKNGRLFAKKKFNPQTIARKLVDLINQI</sequence>